<accession>A0A0A3ILZ7</accession>
<sequence length="106" mass="12580">MNRDRGTIKWNAMMLPEHVNLLHEWKAEDNKIEKPNLDEWACQELGAQLTAAYHHRLPIRLTVWQEGEKTVWTTVIKRVDDKRQSVYTEEGKEIAIRHLYNAIIMD</sequence>
<evidence type="ECO:0000313" key="1">
    <source>
        <dbReference type="EMBL" id="KGR85779.1"/>
    </source>
</evidence>
<organism evidence="1 2">
    <name type="scientific">Lysinibacillus odysseyi 34hs-1 = NBRC 100172</name>
    <dbReference type="NCBI Taxonomy" id="1220589"/>
    <lineage>
        <taxon>Bacteria</taxon>
        <taxon>Bacillati</taxon>
        <taxon>Bacillota</taxon>
        <taxon>Bacilli</taxon>
        <taxon>Bacillales</taxon>
        <taxon>Bacillaceae</taxon>
        <taxon>Lysinibacillus</taxon>
    </lineage>
</organism>
<dbReference type="PANTHER" id="PTHR40051:SF1">
    <property type="entry name" value="YOLD-LIKE FAMILY PROTEIN"/>
    <property type="match status" value="1"/>
</dbReference>
<comment type="caution">
    <text evidence="1">The sequence shown here is derived from an EMBL/GenBank/DDBJ whole genome shotgun (WGS) entry which is preliminary data.</text>
</comment>
<dbReference type="STRING" id="1220589.CD32_07990"/>
<dbReference type="InterPro" id="IPR014962">
    <property type="entry name" value="YolD"/>
</dbReference>
<dbReference type="eggNOG" id="ENOG50315K8">
    <property type="taxonomic scope" value="Bacteria"/>
</dbReference>
<gene>
    <name evidence="1" type="ORF">CD32_07990</name>
</gene>
<name>A0A0A3ILZ7_9BACI</name>
<dbReference type="Pfam" id="PF08863">
    <property type="entry name" value="YolD"/>
    <property type="match status" value="1"/>
</dbReference>
<keyword evidence="2" id="KW-1185">Reference proteome</keyword>
<dbReference type="RefSeq" id="WP_036153513.1">
    <property type="nucleotide sequence ID" value="NZ_AVCX01000008.1"/>
</dbReference>
<proteinExistence type="predicted"/>
<reference evidence="1 2" key="1">
    <citation type="submission" date="2014-02" db="EMBL/GenBank/DDBJ databases">
        <title>Draft genome sequence of Lysinibacillus odysseyi NBRC 100172.</title>
        <authorList>
            <person name="Zhang F."/>
            <person name="Wang G."/>
            <person name="Zhang L."/>
        </authorList>
    </citation>
    <scope>NUCLEOTIDE SEQUENCE [LARGE SCALE GENOMIC DNA]</scope>
    <source>
        <strain evidence="1 2">NBRC 100172</strain>
    </source>
</reference>
<evidence type="ECO:0000313" key="2">
    <source>
        <dbReference type="Proteomes" id="UP000030437"/>
    </source>
</evidence>
<protein>
    <recommendedName>
        <fullName evidence="3">YolD-like family protein</fullName>
    </recommendedName>
</protein>
<dbReference type="Proteomes" id="UP000030437">
    <property type="component" value="Unassembled WGS sequence"/>
</dbReference>
<dbReference type="EMBL" id="JPVP01000053">
    <property type="protein sequence ID" value="KGR85779.1"/>
    <property type="molecule type" value="Genomic_DNA"/>
</dbReference>
<dbReference type="OrthoDB" id="1644322at2"/>
<dbReference type="AlphaFoldDB" id="A0A0A3ILZ7"/>
<evidence type="ECO:0008006" key="3">
    <source>
        <dbReference type="Google" id="ProtNLM"/>
    </source>
</evidence>
<dbReference type="PANTHER" id="PTHR40051">
    <property type="entry name" value="IG HYPOTHETICAL 15966"/>
    <property type="match status" value="1"/>
</dbReference>